<keyword evidence="7 9" id="KW-0472">Membrane</keyword>
<gene>
    <name evidence="9" type="primary">ftsQ</name>
    <name evidence="12" type="ORF">FA740_13250</name>
</gene>
<evidence type="ECO:0000313" key="12">
    <source>
        <dbReference type="EMBL" id="TJZ83107.1"/>
    </source>
</evidence>
<dbReference type="GO" id="GO:0005886">
    <property type="term" value="C:plasma membrane"/>
    <property type="evidence" value="ECO:0007669"/>
    <property type="project" value="UniProtKB-SubCell"/>
</dbReference>
<dbReference type="Pfam" id="PF03799">
    <property type="entry name" value="FtsQ_DivIB_C"/>
    <property type="match status" value="1"/>
</dbReference>
<dbReference type="InterPro" id="IPR005548">
    <property type="entry name" value="Cell_div_FtsQ/DivIB_C"/>
</dbReference>
<evidence type="ECO:0000256" key="6">
    <source>
        <dbReference type="ARBA" id="ARBA00022989"/>
    </source>
</evidence>
<dbReference type="HAMAP" id="MF_00911">
    <property type="entry name" value="FtsQ_subfam"/>
    <property type="match status" value="1"/>
</dbReference>
<dbReference type="AlphaFoldDB" id="A0A4U0QMN1"/>
<evidence type="ECO:0000256" key="8">
    <source>
        <dbReference type="ARBA" id="ARBA00023306"/>
    </source>
</evidence>
<dbReference type="PROSITE" id="PS51779">
    <property type="entry name" value="POTRA"/>
    <property type="match status" value="1"/>
</dbReference>
<comment type="caution">
    <text evidence="12">The sequence shown here is derived from an EMBL/GenBank/DDBJ whole genome shotgun (WGS) entry which is preliminary data.</text>
</comment>
<keyword evidence="4 9" id="KW-0132">Cell division</keyword>
<dbReference type="PANTHER" id="PTHR35851">
    <property type="entry name" value="CELL DIVISION PROTEIN FTSQ"/>
    <property type="match status" value="1"/>
</dbReference>
<organism evidence="12 13">
    <name type="scientific">Paracoccus hibiscisoli</name>
    <dbReference type="NCBI Taxonomy" id="2023261"/>
    <lineage>
        <taxon>Bacteria</taxon>
        <taxon>Pseudomonadati</taxon>
        <taxon>Pseudomonadota</taxon>
        <taxon>Alphaproteobacteria</taxon>
        <taxon>Rhodobacterales</taxon>
        <taxon>Paracoccaceae</taxon>
        <taxon>Paracoccus</taxon>
    </lineage>
</organism>
<evidence type="ECO:0000259" key="11">
    <source>
        <dbReference type="PROSITE" id="PS51779"/>
    </source>
</evidence>
<evidence type="ECO:0000256" key="3">
    <source>
        <dbReference type="ARBA" id="ARBA00022519"/>
    </source>
</evidence>
<dbReference type="OrthoDB" id="9783091at2"/>
<proteinExistence type="inferred from homology"/>
<reference evidence="12 13" key="1">
    <citation type="submission" date="2019-04" db="EMBL/GenBank/DDBJ databases">
        <authorList>
            <person name="Li J."/>
        </authorList>
    </citation>
    <scope>NUCLEOTIDE SEQUENCE [LARGE SCALE GENOMIC DNA]</scope>
    <source>
        <strain evidence="12 13">CCTCC AB2016182</strain>
    </source>
</reference>
<keyword evidence="6 9" id="KW-1133">Transmembrane helix</keyword>
<keyword evidence="13" id="KW-1185">Reference proteome</keyword>
<name>A0A4U0QMN1_9RHOB</name>
<comment type="subcellular location">
    <subcellularLocation>
        <location evidence="9">Cell inner membrane</location>
        <topology evidence="9">Single-pass type II membrane protein</topology>
    </subcellularLocation>
    <subcellularLocation>
        <location evidence="1">Membrane</location>
    </subcellularLocation>
    <text evidence="9">Localizes to the division septum.</text>
</comment>
<keyword evidence="5 9" id="KW-0812">Transmembrane</keyword>
<keyword evidence="2 9" id="KW-1003">Cell membrane</keyword>
<evidence type="ECO:0000313" key="13">
    <source>
        <dbReference type="Proteomes" id="UP000306223"/>
    </source>
</evidence>
<evidence type="ECO:0000256" key="7">
    <source>
        <dbReference type="ARBA" id="ARBA00023136"/>
    </source>
</evidence>
<dbReference type="GO" id="GO:0032153">
    <property type="term" value="C:cell division site"/>
    <property type="evidence" value="ECO:0007669"/>
    <property type="project" value="UniProtKB-UniRule"/>
</dbReference>
<keyword evidence="3 9" id="KW-0997">Cell inner membrane</keyword>
<evidence type="ECO:0000256" key="10">
    <source>
        <dbReference type="SAM" id="MobiDB-lite"/>
    </source>
</evidence>
<comment type="similarity">
    <text evidence="9">Belongs to the FtsQ/DivIB family. FtsQ subfamily.</text>
</comment>
<dbReference type="InterPro" id="IPR026579">
    <property type="entry name" value="FtsQ"/>
</dbReference>
<dbReference type="EMBL" id="SUNH01000018">
    <property type="protein sequence ID" value="TJZ83107.1"/>
    <property type="molecule type" value="Genomic_DNA"/>
</dbReference>
<sequence>MDGGGRAVPVVIDHRPGKQITPPPGRQRRDPAPSRLKYRLQRVWLTPLYRRVFRVGVPAFALAMVAGLWLADEDRRAMLTDTVTTAVTKVQSRDEFQVRVMTIEGASPVVDRALRAMLPVDLPASSFDIDLAALRLQVLQLDAVETIDLRIKPGGILSAVVKEREPAILWRHARGIDMLDAGGHRVASVTSRDVRADLPMITGEGADLATDEALALFDAAGPILPRVRGLVRRGERRWDLVLDHGQRILLPQTGAVIALEAAIALDRAEDMLGRDIATVDLRDPTRPVLRLGIDARNTIRTARGLPMLAPDGSILPEETEG</sequence>
<dbReference type="Proteomes" id="UP000306223">
    <property type="component" value="Unassembled WGS sequence"/>
</dbReference>
<protein>
    <recommendedName>
        <fullName evidence="9">Cell division protein FtsQ</fullName>
    </recommendedName>
</protein>
<evidence type="ECO:0000256" key="1">
    <source>
        <dbReference type="ARBA" id="ARBA00004370"/>
    </source>
</evidence>
<dbReference type="PANTHER" id="PTHR35851:SF1">
    <property type="entry name" value="CELL DIVISION PROTEIN FTSQ"/>
    <property type="match status" value="1"/>
</dbReference>
<evidence type="ECO:0000256" key="4">
    <source>
        <dbReference type="ARBA" id="ARBA00022618"/>
    </source>
</evidence>
<evidence type="ECO:0000256" key="9">
    <source>
        <dbReference type="HAMAP-Rule" id="MF_00911"/>
    </source>
</evidence>
<dbReference type="InterPro" id="IPR034746">
    <property type="entry name" value="POTRA"/>
</dbReference>
<evidence type="ECO:0000256" key="5">
    <source>
        <dbReference type="ARBA" id="ARBA00022692"/>
    </source>
</evidence>
<dbReference type="GO" id="GO:0043093">
    <property type="term" value="P:FtsZ-dependent cytokinesis"/>
    <property type="evidence" value="ECO:0007669"/>
    <property type="project" value="UniProtKB-UniRule"/>
</dbReference>
<evidence type="ECO:0000256" key="2">
    <source>
        <dbReference type="ARBA" id="ARBA00022475"/>
    </source>
</evidence>
<feature type="region of interest" description="Disordered" evidence="10">
    <location>
        <begin position="1"/>
        <end position="32"/>
    </location>
</feature>
<feature type="transmembrane region" description="Helical" evidence="9">
    <location>
        <begin position="52"/>
        <end position="71"/>
    </location>
</feature>
<dbReference type="GO" id="GO:0090529">
    <property type="term" value="P:cell septum assembly"/>
    <property type="evidence" value="ECO:0007669"/>
    <property type="project" value="InterPro"/>
</dbReference>
<comment type="function">
    <text evidence="9">Essential cell division protein.</text>
</comment>
<keyword evidence="8 9" id="KW-0131">Cell cycle</keyword>
<feature type="domain" description="POTRA" evidence="11">
    <location>
        <begin position="96"/>
        <end position="164"/>
    </location>
</feature>
<accession>A0A4U0QMN1</accession>